<dbReference type="Proteomes" id="UP000229317">
    <property type="component" value="Unassembled WGS sequence"/>
</dbReference>
<gene>
    <name evidence="2" type="ORF">COV84_03380</name>
</gene>
<dbReference type="AlphaFoldDB" id="A0A2H0KS94"/>
<evidence type="ECO:0000313" key="2">
    <source>
        <dbReference type="EMBL" id="PIQ75033.1"/>
    </source>
</evidence>
<feature type="transmembrane region" description="Helical" evidence="1">
    <location>
        <begin position="6"/>
        <end position="31"/>
    </location>
</feature>
<comment type="caution">
    <text evidence="2">The sequence shown here is derived from an EMBL/GenBank/DDBJ whole genome shotgun (WGS) entry which is preliminary data.</text>
</comment>
<reference evidence="2 3" key="1">
    <citation type="submission" date="2017-09" db="EMBL/GenBank/DDBJ databases">
        <title>Depth-based differentiation of microbial function through sediment-hosted aquifers and enrichment of novel symbionts in the deep terrestrial subsurface.</title>
        <authorList>
            <person name="Probst A.J."/>
            <person name="Ladd B."/>
            <person name="Jarett J.K."/>
            <person name="Geller-Mcgrath D.E."/>
            <person name="Sieber C.M."/>
            <person name="Emerson J.B."/>
            <person name="Anantharaman K."/>
            <person name="Thomas B.C."/>
            <person name="Malmstrom R."/>
            <person name="Stieglmeier M."/>
            <person name="Klingl A."/>
            <person name="Woyke T."/>
            <person name="Ryan C.M."/>
            <person name="Banfield J.F."/>
        </authorList>
    </citation>
    <scope>NUCLEOTIDE SEQUENCE [LARGE SCALE GENOMIC DNA]</scope>
    <source>
        <strain evidence="2">CG11_big_fil_rev_8_21_14_0_20_40_15</strain>
    </source>
</reference>
<accession>A0A2H0KS94</accession>
<proteinExistence type="predicted"/>
<name>A0A2H0KS94_9BACT</name>
<evidence type="ECO:0000313" key="3">
    <source>
        <dbReference type="Proteomes" id="UP000229317"/>
    </source>
</evidence>
<keyword evidence="1" id="KW-0472">Membrane</keyword>
<keyword evidence="1" id="KW-1133">Transmembrane helix</keyword>
<keyword evidence="1" id="KW-0812">Transmembrane</keyword>
<feature type="transmembrane region" description="Helical" evidence="1">
    <location>
        <begin position="51"/>
        <end position="74"/>
    </location>
</feature>
<feature type="transmembrane region" description="Helical" evidence="1">
    <location>
        <begin position="80"/>
        <end position="101"/>
    </location>
</feature>
<protein>
    <submittedName>
        <fullName evidence="2">Uncharacterized protein</fullName>
    </submittedName>
</protein>
<organism evidence="2 3">
    <name type="scientific">Candidatus Portnoybacteria bacterium CG11_big_fil_rev_8_21_14_0_20_40_15</name>
    <dbReference type="NCBI Taxonomy" id="1974817"/>
    <lineage>
        <taxon>Bacteria</taxon>
        <taxon>Candidatus Portnoyibacteriota</taxon>
    </lineage>
</organism>
<dbReference type="EMBL" id="PCVO01000049">
    <property type="protein sequence ID" value="PIQ75033.1"/>
    <property type="molecule type" value="Genomic_DNA"/>
</dbReference>
<evidence type="ECO:0000256" key="1">
    <source>
        <dbReference type="SAM" id="Phobius"/>
    </source>
</evidence>
<sequence>MVLYIFFEIFAVLILIGAAWLSSAMTVMDIFEKGCYVYFYGEFVRTRIYRIINSLCILGYFAGAIILAFCSQISERSISINIIGLSVYCSSLIAQQILLDVPRRRWLKSLRTKKG</sequence>